<dbReference type="STRING" id="1227498.C492_05090"/>
<keyword evidence="2" id="KW-1185">Reference proteome</keyword>
<evidence type="ECO:0000313" key="2">
    <source>
        <dbReference type="Proteomes" id="UP000011531"/>
    </source>
</evidence>
<comment type="caution">
    <text evidence="1">The sequence shown here is derived from an EMBL/GenBank/DDBJ whole genome shotgun (WGS) entry which is preliminary data.</text>
</comment>
<proteinExistence type="predicted"/>
<dbReference type="OrthoDB" id="270718at2157"/>
<gene>
    <name evidence="1" type="ORF">C492_05090</name>
</gene>
<accession>L9XVK2</accession>
<protein>
    <submittedName>
        <fullName evidence="1">Uncharacterized protein</fullName>
    </submittedName>
</protein>
<dbReference type="RefSeq" id="WP_008421061.1">
    <property type="nucleotide sequence ID" value="NZ_AOIA01000032.1"/>
</dbReference>
<dbReference type="EMBL" id="AOIA01000032">
    <property type="protein sequence ID" value="ELY64648.1"/>
    <property type="molecule type" value="Genomic_DNA"/>
</dbReference>
<name>L9XVK2_9EURY</name>
<reference evidence="1 2" key="1">
    <citation type="journal article" date="2014" name="PLoS Genet.">
        <title>Phylogenetically driven sequencing of extremely halophilic archaea reveals strategies for static and dynamic osmo-response.</title>
        <authorList>
            <person name="Becker E.A."/>
            <person name="Seitzer P.M."/>
            <person name="Tritt A."/>
            <person name="Larsen D."/>
            <person name="Krusor M."/>
            <person name="Yao A.I."/>
            <person name="Wu D."/>
            <person name="Madern D."/>
            <person name="Eisen J.A."/>
            <person name="Darling A.E."/>
            <person name="Facciotti M.T."/>
        </authorList>
    </citation>
    <scope>NUCLEOTIDE SEQUENCE [LARGE SCALE GENOMIC DNA]</scope>
    <source>
        <strain evidence="1 2">DSM 18795</strain>
    </source>
</reference>
<dbReference type="Proteomes" id="UP000011531">
    <property type="component" value="Unassembled WGS sequence"/>
</dbReference>
<dbReference type="AlphaFoldDB" id="L9XVK2"/>
<evidence type="ECO:0000313" key="1">
    <source>
        <dbReference type="EMBL" id="ELY64648.1"/>
    </source>
</evidence>
<sequence>MPSDQHPVPPEALPPGWGPVECCRDRLAYRRARPPIELVADRTPADCSHPGLGLGFCWELQYQCLFEDREITERIGRVSTRHAAVEGLLECMSRLHGRLENRADPAEIRAALADVSLAGAVPDGSAR</sequence>
<organism evidence="1 2">
    <name type="scientific">Natronococcus jeotgali DSM 18795</name>
    <dbReference type="NCBI Taxonomy" id="1227498"/>
    <lineage>
        <taxon>Archaea</taxon>
        <taxon>Methanobacteriati</taxon>
        <taxon>Methanobacteriota</taxon>
        <taxon>Stenosarchaea group</taxon>
        <taxon>Halobacteria</taxon>
        <taxon>Halobacteriales</taxon>
        <taxon>Natrialbaceae</taxon>
        <taxon>Natronococcus</taxon>
    </lineage>
</organism>